<evidence type="ECO:0000313" key="2">
    <source>
        <dbReference type="Proteomes" id="UP000056502"/>
    </source>
</evidence>
<evidence type="ECO:0000313" key="1">
    <source>
        <dbReference type="EMBL" id="ALE39293.1"/>
    </source>
</evidence>
<dbReference type="Proteomes" id="UP000056502">
    <property type="component" value="Chromosome I"/>
</dbReference>
<organism evidence="1">
    <name type="scientific">Leptospira interrogans serovar Hardjo str. Norma</name>
    <dbReference type="NCBI Taxonomy" id="1279460"/>
    <lineage>
        <taxon>Bacteria</taxon>
        <taxon>Pseudomonadati</taxon>
        <taxon>Spirochaetota</taxon>
        <taxon>Spirochaetia</taxon>
        <taxon>Leptospirales</taxon>
        <taxon>Leptospiraceae</taxon>
        <taxon>Leptospira</taxon>
    </lineage>
</organism>
<proteinExistence type="predicted"/>
<name>A0A0M4N8M8_LEPIR</name>
<gene>
    <name evidence="1" type="ORF">G436_2110</name>
</gene>
<dbReference type="EMBL" id="CP012603">
    <property type="protein sequence ID" value="ALE39293.1"/>
    <property type="molecule type" value="Genomic_DNA"/>
</dbReference>
<dbReference type="AlphaFoldDB" id="A0A0M4N8M8"/>
<accession>A0A0M4N8M8</accession>
<reference evidence="1 2" key="1">
    <citation type="journal article" date="2015" name="Genome Announc.">
        <title>Whole-Genome Sequence of Leptospira interrogans Serovar Hardjo Subtype Hardjoprajitno Strain Norma, Isolated from Cattle in a Leptospirosis Outbreak in Brazil.</title>
        <authorList>
            <person name="Cosate M.R."/>
            <person name="Soares S.C."/>
            <person name="Mendes T.A."/>
            <person name="Raittz R.T."/>
            <person name="Moreira E.C."/>
            <person name="Leite R."/>
            <person name="Fernandes G.R."/>
            <person name="Haddad J.P."/>
            <person name="Ortega J.M."/>
        </authorList>
    </citation>
    <scope>NUCLEOTIDE SEQUENCE [LARGE SCALE GENOMIC DNA]</scope>
    <source>
        <strain evidence="1 2">Norma</strain>
    </source>
</reference>
<protein>
    <submittedName>
        <fullName evidence="1">Uncharacterized protein</fullName>
    </submittedName>
</protein>
<dbReference type="PATRIC" id="fig|1279460.3.peg.2125"/>
<sequence>MEMNLQSMRLIDFQIHVRPAGLAQIEQKSCNEALFPVFEAIRLWLRERNISAPFRKIVVSIADYSVAQEWHGDVSVVLNICEVTEACDINQVHLKVHDYIWVSTLVLEALEHIRLETGWDNVELRNILGHIGTQSPPCAHLFGKLRKIDRKTDIVCDVWLVAAYKSTSVMTRFSYEGKQIGEIIVAHKPGPLYIENDLPVAATAIVKHSFVLLDRNRQPLASVLIPFADSFKDKGGDDFRKRRK</sequence>